<organism evidence="1 2">
    <name type="scientific">Streptococcus thermophilus</name>
    <dbReference type="NCBI Taxonomy" id="1308"/>
    <lineage>
        <taxon>Bacteria</taxon>
        <taxon>Bacillati</taxon>
        <taxon>Bacillota</taxon>
        <taxon>Bacilli</taxon>
        <taxon>Lactobacillales</taxon>
        <taxon>Streptococcaceae</taxon>
        <taxon>Streptococcus</taxon>
    </lineage>
</organism>
<evidence type="ECO:0000313" key="1">
    <source>
        <dbReference type="EMBL" id="CAD0156703.1"/>
    </source>
</evidence>
<dbReference type="Proteomes" id="UP000509120">
    <property type="component" value="Chromosome"/>
</dbReference>
<protein>
    <submittedName>
        <fullName evidence="1">Uncharacterized protein</fullName>
    </submittedName>
</protein>
<evidence type="ECO:0000313" key="2">
    <source>
        <dbReference type="Proteomes" id="UP000509120"/>
    </source>
</evidence>
<dbReference type="EMBL" id="LR822030">
    <property type="protein sequence ID" value="CAD0156703.1"/>
    <property type="molecule type" value="Genomic_DNA"/>
</dbReference>
<dbReference type="AlphaFoldDB" id="A0AAU9HDH7"/>
<accession>A0AAU9HDH7</accession>
<dbReference type="RefSeq" id="WP_224102968.1">
    <property type="nucleotide sequence ID" value="NZ_CP065487.1"/>
</dbReference>
<gene>
    <name evidence="1" type="ORF">STHERMO_1594</name>
</gene>
<proteinExistence type="predicted"/>
<sequence>MAELPFSPFNSVEPSLLTLTEALESVEEESFLTLLDDEEDDELLLSLELPHAARVNKARTETDAKVNLEKTLIIISLFY</sequence>
<name>A0AAU9HDH7_STRTR</name>
<reference evidence="1 2" key="1">
    <citation type="submission" date="2020-06" db="EMBL/GenBank/DDBJ databases">
        <authorList>
            <person name="Chuat V."/>
        </authorList>
    </citation>
    <scope>NUCLEOTIDE SEQUENCE [LARGE SCALE GENOMIC DNA]</scope>
    <source>
        <strain evidence="1">STH_CIRM_1046</strain>
    </source>
</reference>